<evidence type="ECO:0000256" key="7">
    <source>
        <dbReference type="ARBA" id="ARBA00023295"/>
    </source>
</evidence>
<feature type="domain" description="Beta-galactosidase C-terminal" evidence="14">
    <location>
        <begin position="601"/>
        <end position="657"/>
    </location>
</feature>
<feature type="active site" description="Nucleophile" evidence="9">
    <location>
        <position position="299"/>
    </location>
</feature>
<dbReference type="SUPFAM" id="SSF52317">
    <property type="entry name" value="Class I glutamine amidotransferase-like"/>
    <property type="match status" value="1"/>
</dbReference>
<accession>A0A1N6KL40</accession>
<dbReference type="InterPro" id="IPR017853">
    <property type="entry name" value="GH"/>
</dbReference>
<evidence type="ECO:0000256" key="9">
    <source>
        <dbReference type="PIRSR" id="PIRSR001084-1"/>
    </source>
</evidence>
<evidence type="ECO:0000256" key="8">
    <source>
        <dbReference type="PIRNR" id="PIRNR001084"/>
    </source>
</evidence>
<dbReference type="EC" id="3.2.1.23" evidence="3 8"/>
<comment type="catalytic activity">
    <reaction evidence="1 8">
        <text>Hydrolysis of terminal non-reducing beta-D-galactose residues in beta-D-galactosides.</text>
        <dbReference type="EC" id="3.2.1.23"/>
    </reaction>
</comment>
<dbReference type="AlphaFoldDB" id="A0A1N6KL40"/>
<evidence type="ECO:0000259" key="14">
    <source>
        <dbReference type="Pfam" id="PF08533"/>
    </source>
</evidence>
<feature type="binding site" evidence="10">
    <location>
        <position position="141"/>
    </location>
    <ligand>
        <name>substrate</name>
    </ligand>
</feature>
<dbReference type="CDD" id="cd03143">
    <property type="entry name" value="A4_beta-galactosidase_middle_domain"/>
    <property type="match status" value="1"/>
</dbReference>
<keyword evidence="6 11" id="KW-0862">Zinc</keyword>
<evidence type="ECO:0000256" key="4">
    <source>
        <dbReference type="ARBA" id="ARBA00022723"/>
    </source>
</evidence>
<evidence type="ECO:0000256" key="6">
    <source>
        <dbReference type="ARBA" id="ARBA00022833"/>
    </source>
</evidence>
<keyword evidence="7 8" id="KW-0326">Glycosidase</keyword>
<dbReference type="GO" id="GO:0006012">
    <property type="term" value="P:galactose metabolic process"/>
    <property type="evidence" value="ECO:0007669"/>
    <property type="project" value="InterPro"/>
</dbReference>
<feature type="domain" description="Glycoside hydrolase family 42 N-terminal" evidence="12">
    <location>
        <begin position="6"/>
        <end position="376"/>
    </location>
</feature>
<feature type="binding site" evidence="11">
    <location>
        <position position="107"/>
    </location>
    <ligand>
        <name>Zn(2+)</name>
        <dbReference type="ChEBI" id="CHEBI:29105"/>
    </ligand>
</feature>
<organism evidence="15 16">
    <name type="scientific">Paraburkholderia phenazinium</name>
    <dbReference type="NCBI Taxonomy" id="60549"/>
    <lineage>
        <taxon>Bacteria</taxon>
        <taxon>Pseudomonadati</taxon>
        <taxon>Pseudomonadota</taxon>
        <taxon>Betaproteobacteria</taxon>
        <taxon>Burkholderiales</taxon>
        <taxon>Burkholderiaceae</taxon>
        <taxon>Paraburkholderia</taxon>
    </lineage>
</organism>
<dbReference type="PANTHER" id="PTHR36447:SF2">
    <property type="entry name" value="BETA-GALACTOSIDASE YESZ"/>
    <property type="match status" value="1"/>
</dbReference>
<feature type="active site" description="Proton donor" evidence="9">
    <location>
        <position position="142"/>
    </location>
</feature>
<feature type="binding site" evidence="10">
    <location>
        <position position="103"/>
    </location>
    <ligand>
        <name>substrate</name>
    </ligand>
</feature>
<keyword evidence="4 11" id="KW-0479">Metal-binding</keyword>
<dbReference type="PIRSF" id="PIRSF001084">
    <property type="entry name" value="B-galactosidase"/>
    <property type="match status" value="1"/>
</dbReference>
<dbReference type="PANTHER" id="PTHR36447">
    <property type="entry name" value="BETA-GALACTOSIDASE GANA"/>
    <property type="match status" value="1"/>
</dbReference>
<dbReference type="GO" id="GO:0004565">
    <property type="term" value="F:beta-galactosidase activity"/>
    <property type="evidence" value="ECO:0007669"/>
    <property type="project" value="UniProtKB-EC"/>
</dbReference>
<dbReference type="EMBL" id="FSRM01000002">
    <property type="protein sequence ID" value="SIO57274.1"/>
    <property type="molecule type" value="Genomic_DNA"/>
</dbReference>
<dbReference type="Gene3D" id="2.60.40.1180">
    <property type="entry name" value="Golgi alpha-mannosidase II"/>
    <property type="match status" value="1"/>
</dbReference>
<evidence type="ECO:0000313" key="15">
    <source>
        <dbReference type="EMBL" id="SIO57274.1"/>
    </source>
</evidence>
<dbReference type="Proteomes" id="UP000184693">
    <property type="component" value="Unassembled WGS sequence"/>
</dbReference>
<dbReference type="Pfam" id="PF02449">
    <property type="entry name" value="Glyco_hydro_42"/>
    <property type="match status" value="1"/>
</dbReference>
<feature type="domain" description="Beta-galactosidase trimerisation" evidence="13">
    <location>
        <begin position="390"/>
        <end position="592"/>
    </location>
</feature>
<sequence>MKVGVDYYPEHWDSGVWEDDAQRMQAAGITLVRLAEFAWSRLEPQEGQFNFGWLDEAIGTLARHGIEVVIGTPTATPPNWLVAKCPDILPLNSQLQPIYPGVRLHRCYNSPSLRRYTEIIVEKLARHYGKNPHVIGWQTDNEMIGNDSHSDAANSDFRLWVQRKYGDLDTLNREWGTVVWSGEYSEWSQITTPLGGSPYLNPSYLLDYRRFCSDSVADFNCFQAGVIRAHCGGQFVTHNLWGYPVINDYYDLFDSMDFASVDYYPSTDLANDSKSRVYHGALTHDLTRGIKQKNFWVMEQLSGTPGCWHPMSRTPYPGMIRAHAWQSVSRGADAVVQFRWRTARVGAEQFWHGLHDHHGEPGRRFEEFVRFSEEVRHVAPLLEGTNVVNDVAMLFSHEQLNALKIQPQADGFDYLDNFKQIHQAFVRLGIGTDVINWTAAISPYRLVVAPFLFLENDAVVEKLREYVAQGGTVLLTTRSGVKNMNNVCLAARLPGGLSEIAGTIVDEYDPVGNDQQGILLRGKSQASCSQWCDILSPTTAETIATYTTEFFAQRAAITRNHFGQGVAYYVGCIPDDDGYRILIGDIVAELGLNAVDDLPSGVELSIRSGDGRRLLFVLNLSKEAAQVELAVPVVRSALTDQPVSQPLVLEPMGVEVLLLK</sequence>
<dbReference type="Pfam" id="PF08532">
    <property type="entry name" value="Glyco_hydro_42M"/>
    <property type="match status" value="1"/>
</dbReference>
<dbReference type="SUPFAM" id="SSF51445">
    <property type="entry name" value="(Trans)glycosidases"/>
    <property type="match status" value="1"/>
</dbReference>
<dbReference type="Gene3D" id="3.20.20.80">
    <property type="entry name" value="Glycosidases"/>
    <property type="match status" value="1"/>
</dbReference>
<dbReference type="RefSeq" id="WP_074269191.1">
    <property type="nucleotide sequence ID" value="NZ_FSRM01000002.1"/>
</dbReference>
<comment type="similarity">
    <text evidence="2 8">Belongs to the glycosyl hydrolase 42 family.</text>
</comment>
<dbReference type="Gene3D" id="3.40.50.880">
    <property type="match status" value="1"/>
</dbReference>
<dbReference type="GO" id="GO:0046872">
    <property type="term" value="F:metal ion binding"/>
    <property type="evidence" value="ECO:0007669"/>
    <property type="project" value="UniProtKB-KW"/>
</dbReference>
<evidence type="ECO:0000256" key="5">
    <source>
        <dbReference type="ARBA" id="ARBA00022801"/>
    </source>
</evidence>
<evidence type="ECO:0000259" key="13">
    <source>
        <dbReference type="Pfam" id="PF08532"/>
    </source>
</evidence>
<evidence type="ECO:0000256" key="2">
    <source>
        <dbReference type="ARBA" id="ARBA00005940"/>
    </source>
</evidence>
<dbReference type="InterPro" id="IPR029062">
    <property type="entry name" value="Class_I_gatase-like"/>
</dbReference>
<dbReference type="InterPro" id="IPR013739">
    <property type="entry name" value="Beta_galactosidase_C"/>
</dbReference>
<evidence type="ECO:0000256" key="1">
    <source>
        <dbReference type="ARBA" id="ARBA00001412"/>
    </source>
</evidence>
<keyword evidence="5 8" id="KW-0378">Hydrolase</keyword>
<name>A0A1N6KL40_9BURK</name>
<evidence type="ECO:0000256" key="11">
    <source>
        <dbReference type="PIRSR" id="PIRSR001084-3"/>
    </source>
</evidence>
<evidence type="ECO:0000256" key="10">
    <source>
        <dbReference type="PIRSR" id="PIRSR001084-2"/>
    </source>
</evidence>
<dbReference type="OrthoDB" id="9800974at2"/>
<gene>
    <name evidence="15" type="ORF">SAMN05444168_7509</name>
</gene>
<reference evidence="15 16" key="1">
    <citation type="submission" date="2016-11" db="EMBL/GenBank/DDBJ databases">
        <authorList>
            <person name="Jaros S."/>
            <person name="Januszkiewicz K."/>
            <person name="Wedrychowicz H."/>
        </authorList>
    </citation>
    <scope>NUCLEOTIDE SEQUENCE [LARGE SCALE GENOMIC DNA]</scope>
    <source>
        <strain evidence="15 16">GAS86</strain>
    </source>
</reference>
<evidence type="ECO:0000256" key="3">
    <source>
        <dbReference type="ARBA" id="ARBA00012756"/>
    </source>
</evidence>
<evidence type="ECO:0000313" key="16">
    <source>
        <dbReference type="Proteomes" id="UP000184693"/>
    </source>
</evidence>
<proteinExistence type="inferred from homology"/>
<dbReference type="InterPro" id="IPR013738">
    <property type="entry name" value="Beta_galactosidase_Trimer"/>
</dbReference>
<dbReference type="InterPro" id="IPR003476">
    <property type="entry name" value="Glyco_hydro_42"/>
</dbReference>
<dbReference type="InterPro" id="IPR013529">
    <property type="entry name" value="Glyco_hydro_42_N"/>
</dbReference>
<dbReference type="Pfam" id="PF08533">
    <property type="entry name" value="Glyco_hydro_42C"/>
    <property type="match status" value="1"/>
</dbReference>
<dbReference type="GO" id="GO:0009341">
    <property type="term" value="C:beta-galactosidase complex"/>
    <property type="evidence" value="ECO:0007669"/>
    <property type="project" value="InterPro"/>
</dbReference>
<protein>
    <recommendedName>
        <fullName evidence="3 8">Beta-galactosidase</fullName>
        <shortName evidence="8">Beta-gal</shortName>
        <ecNumber evidence="3 8">3.2.1.23</ecNumber>
    </recommendedName>
</protein>
<dbReference type="InterPro" id="IPR013780">
    <property type="entry name" value="Glyco_hydro_b"/>
</dbReference>
<feature type="binding site" evidence="10">
    <location>
        <position position="308"/>
    </location>
    <ligand>
        <name>substrate</name>
    </ligand>
</feature>
<evidence type="ECO:0000259" key="12">
    <source>
        <dbReference type="Pfam" id="PF02449"/>
    </source>
</evidence>